<feature type="region of interest" description="Disordered" evidence="10">
    <location>
        <begin position="1959"/>
        <end position="2022"/>
    </location>
</feature>
<evidence type="ECO:0000256" key="6">
    <source>
        <dbReference type="ARBA" id="ARBA00023965"/>
    </source>
</evidence>
<dbReference type="Pfam" id="PF03714">
    <property type="entry name" value="PUD"/>
    <property type="match status" value="1"/>
</dbReference>
<feature type="transmembrane region" description="Helical" evidence="11">
    <location>
        <begin position="2036"/>
        <end position="2055"/>
    </location>
</feature>
<evidence type="ECO:0000313" key="14">
    <source>
        <dbReference type="EMBL" id="MCV9886478.1"/>
    </source>
</evidence>
<dbReference type="InterPro" id="IPR011840">
    <property type="entry name" value="PulA_typeI"/>
</dbReference>
<dbReference type="NCBIfam" id="TIGR02104">
    <property type="entry name" value="pulA_typeI"/>
    <property type="match status" value="1"/>
</dbReference>
<dbReference type="Gene3D" id="2.60.40.1180">
    <property type="entry name" value="Golgi alpha-mannosidase II"/>
    <property type="match status" value="2"/>
</dbReference>
<evidence type="ECO:0000313" key="15">
    <source>
        <dbReference type="Proteomes" id="UP001526147"/>
    </source>
</evidence>
<dbReference type="InterPro" id="IPR006047">
    <property type="entry name" value="GH13_cat_dom"/>
</dbReference>
<feature type="domain" description="BIG2" evidence="12">
    <location>
        <begin position="978"/>
        <end position="1057"/>
    </location>
</feature>
<evidence type="ECO:0000256" key="1">
    <source>
        <dbReference type="ARBA" id="ARBA00008061"/>
    </source>
</evidence>
<organism evidence="14 15">
    <name type="scientific">Metabacillus halosaccharovorans</name>
    <dbReference type="NCBI Taxonomy" id="930124"/>
    <lineage>
        <taxon>Bacteria</taxon>
        <taxon>Bacillati</taxon>
        <taxon>Bacillota</taxon>
        <taxon>Bacilli</taxon>
        <taxon>Bacillales</taxon>
        <taxon>Bacillaceae</taxon>
        <taxon>Metabacillus</taxon>
    </lineage>
</organism>
<dbReference type="InterPro" id="IPR013783">
    <property type="entry name" value="Ig-like_fold"/>
</dbReference>
<evidence type="ECO:0000256" key="9">
    <source>
        <dbReference type="ARBA" id="ARBA00031076"/>
    </source>
</evidence>
<dbReference type="InterPro" id="IPR013780">
    <property type="entry name" value="Glyco_hydro_b"/>
</dbReference>
<keyword evidence="11" id="KW-0472">Membrane</keyword>
<dbReference type="Gene3D" id="3.20.20.80">
    <property type="entry name" value="Glycosidases"/>
    <property type="match status" value="2"/>
</dbReference>
<dbReference type="SUPFAM" id="SSF51011">
    <property type="entry name" value="Glycosyl hydrolase domain"/>
    <property type="match status" value="1"/>
</dbReference>
<feature type="compositionally biased region" description="Polar residues" evidence="10">
    <location>
        <begin position="2002"/>
        <end position="2022"/>
    </location>
</feature>
<keyword evidence="2" id="KW-0732">Signal</keyword>
<dbReference type="SUPFAM" id="SSF49373">
    <property type="entry name" value="Invasin/intimin cell-adhesion fragments"/>
    <property type="match status" value="2"/>
</dbReference>
<dbReference type="CDD" id="cd02860">
    <property type="entry name" value="E_set_Pullulanase"/>
    <property type="match status" value="1"/>
</dbReference>
<evidence type="ECO:0000259" key="12">
    <source>
        <dbReference type="SMART" id="SM00635"/>
    </source>
</evidence>
<accession>A0ABT3DHX8</accession>
<protein>
    <recommendedName>
        <fullName evidence="7">pullulanase</fullName>
        <ecNumber evidence="7">3.2.1.41</ecNumber>
    </recommendedName>
    <alternativeName>
        <fullName evidence="8">Alpha-dextrin endo-1,6-alpha-glucosidase</fullName>
    </alternativeName>
    <alternativeName>
        <fullName evidence="9">Pullulan 6-glucanohydrolase</fullName>
    </alternativeName>
</protein>
<evidence type="ECO:0000256" key="10">
    <source>
        <dbReference type="SAM" id="MobiDB-lite"/>
    </source>
</evidence>
<keyword evidence="15" id="KW-1185">Reference proteome</keyword>
<dbReference type="RefSeq" id="WP_264143063.1">
    <property type="nucleotide sequence ID" value="NZ_JAOYEY010000038.1"/>
</dbReference>
<dbReference type="Proteomes" id="UP001526147">
    <property type="component" value="Unassembled WGS sequence"/>
</dbReference>
<dbReference type="InterPro" id="IPR014756">
    <property type="entry name" value="Ig_E-set"/>
</dbReference>
<dbReference type="InterPro" id="IPR032640">
    <property type="entry name" value="AMPK1_CBM"/>
</dbReference>
<feature type="compositionally biased region" description="Basic and acidic residues" evidence="10">
    <location>
        <begin position="1959"/>
        <end position="1969"/>
    </location>
</feature>
<keyword evidence="5 14" id="KW-0326">Glycosidase</keyword>
<dbReference type="CDD" id="cd02859">
    <property type="entry name" value="E_set_AMPKbeta_like_N"/>
    <property type="match status" value="2"/>
</dbReference>
<name>A0ABT3DHX8_9BACI</name>
<dbReference type="Pfam" id="PF16561">
    <property type="entry name" value="AMPK1_CBM"/>
    <property type="match status" value="2"/>
</dbReference>
<evidence type="ECO:0000256" key="8">
    <source>
        <dbReference type="ARBA" id="ARBA00029618"/>
    </source>
</evidence>
<evidence type="ECO:0000256" key="7">
    <source>
        <dbReference type="ARBA" id="ARBA00024062"/>
    </source>
</evidence>
<keyword evidence="11" id="KW-0812">Transmembrane</keyword>
<dbReference type="InterPro" id="IPR003343">
    <property type="entry name" value="Big_2"/>
</dbReference>
<comment type="similarity">
    <text evidence="1">Belongs to the glycosyl hydrolase 13 family.</text>
</comment>
<dbReference type="CDD" id="cd10315">
    <property type="entry name" value="CBM41_pullulanase"/>
    <property type="match status" value="1"/>
</dbReference>
<dbReference type="Gene3D" id="2.60.40.1080">
    <property type="match status" value="2"/>
</dbReference>
<feature type="compositionally biased region" description="Basic and acidic residues" evidence="10">
    <location>
        <begin position="1992"/>
        <end position="2001"/>
    </location>
</feature>
<dbReference type="SUPFAM" id="SSF51445">
    <property type="entry name" value="(Trans)glycosidases"/>
    <property type="match status" value="2"/>
</dbReference>
<feature type="domain" description="BIG2" evidence="12">
    <location>
        <begin position="1062"/>
        <end position="1141"/>
    </location>
</feature>
<dbReference type="Gene3D" id="2.60.40.10">
    <property type="entry name" value="Immunoglobulins"/>
    <property type="match status" value="3"/>
</dbReference>
<feature type="compositionally biased region" description="Acidic residues" evidence="10">
    <location>
        <begin position="1972"/>
        <end position="1986"/>
    </location>
</feature>
<evidence type="ECO:0000256" key="4">
    <source>
        <dbReference type="ARBA" id="ARBA00022837"/>
    </source>
</evidence>
<reference evidence="14 15" key="1">
    <citation type="submission" date="2022-10" db="EMBL/GenBank/DDBJ databases">
        <title>Draft genome assembly of moderately radiation resistant bacterium Metabacillus halosaccharovorans.</title>
        <authorList>
            <person name="Pal S."/>
            <person name="Gopinathan A."/>
        </authorList>
    </citation>
    <scope>NUCLEOTIDE SEQUENCE [LARGE SCALE GENOMIC DNA]</scope>
    <source>
        <strain evidence="14 15">VITHBRA001</strain>
    </source>
</reference>
<dbReference type="InterPro" id="IPR005323">
    <property type="entry name" value="CBM41_pullulanase"/>
</dbReference>
<dbReference type="InterPro" id="IPR049117">
    <property type="entry name" value="pulA_all-beta"/>
</dbReference>
<dbReference type="InterPro" id="IPR013784">
    <property type="entry name" value="Carb-bd-like_fold"/>
</dbReference>
<evidence type="ECO:0000259" key="13">
    <source>
        <dbReference type="SMART" id="SM00642"/>
    </source>
</evidence>
<evidence type="ECO:0000256" key="11">
    <source>
        <dbReference type="SAM" id="Phobius"/>
    </source>
</evidence>
<evidence type="ECO:0000256" key="5">
    <source>
        <dbReference type="ARBA" id="ARBA00023295"/>
    </source>
</evidence>
<evidence type="ECO:0000256" key="2">
    <source>
        <dbReference type="ARBA" id="ARBA00022729"/>
    </source>
</evidence>
<gene>
    <name evidence="14" type="primary">pulA</name>
    <name evidence="14" type="ORF">OIH86_12600</name>
</gene>
<keyword evidence="11" id="KW-1133">Transmembrane helix</keyword>
<dbReference type="SUPFAM" id="SSF49452">
    <property type="entry name" value="Starch-binding domain-like"/>
    <property type="match status" value="1"/>
</dbReference>
<keyword evidence="4" id="KW-0106">Calcium</keyword>
<dbReference type="SMART" id="SM00635">
    <property type="entry name" value="BID_2"/>
    <property type="match status" value="2"/>
</dbReference>
<dbReference type="Pfam" id="PF00128">
    <property type="entry name" value="Alpha-amylase"/>
    <property type="match status" value="2"/>
</dbReference>
<dbReference type="SMART" id="SM00642">
    <property type="entry name" value="Aamy"/>
    <property type="match status" value="1"/>
</dbReference>
<dbReference type="Pfam" id="PF02368">
    <property type="entry name" value="Big_2"/>
    <property type="match status" value="2"/>
</dbReference>
<dbReference type="Gene3D" id="2.60.40.1110">
    <property type="match status" value="1"/>
</dbReference>
<sequence length="2062" mass="229236">MKRSKLRALSLLVVLSFVLQLFSGFLPYESVSAEVTSPLINDDGTVTFLYEGKATSVKIAGSFTDWQNGAIDMTEESDGIWTLTKELTEGTYEYKFIVDDEWIMDPSNSKQANGNSVFTIGEPPELPAMKSPVINEDDMVTFNYESNGETAVYVIGSFNNWDLTTAVELTEKDGIFSTTILDLEPGEYQYKFIFNDRNWNENSTDPLNPNTTDGNSTFTIESLEPVMVQSALMDSLNEILVTTNKEIGKQEFVLTDNKTNEVIDTITTVIGNKKAQLTIADGESIDVRNVYEVSLGQSEGQKVTMRNVLNDDSFYYDGDDLGYTYSSSQTTFKLWAPTATKVKLAIYEDEGTYEGAFVKDHSGGSETDMKRENNGVWSVTINENLKNKYYMYKLEFADGTSHYALDPYARATSANGQRAAVVDLNSTDPKGFDPTDKPAIVSPADAIIYELHVRDFSIDEQSGMDNKGKYLAFTETGTTGPNGVKTGIDSLKELGVNYVHLLPTYDFGSVNELTVNDPNSTDAKFNWGYDPIHFNVPEGSYSTDPADPTSRIIEYKQMVQSLHDHGIRVISDVVYNHTYMNESTQLEGSSPFDLIVPGYYYRTDDTGEITNGSGTGNEVASERPMVRKYIKDSVHYWATEFGIDGFRFDLMGLIDQKTMQELTKELKNNVDPNMLIYGEPWTGGTTSLPNSMQHVKGSQKDQGYAVFNDNIRGAIKGDSDGAGTGFATGASGKEGDIVAGLKGAIDQFTSKPQESITYVTAHDNLNLWDKLMRVAGTDGNHESEQYDPHAVVTEENALNNEWVKRSLLANGIVLTSQGIPFLHAGEEMLRSKYGVHNSYKSPDTINKIRWELKDEYQSVFNYYKGLIELRKKHAAFKMESTEKIEKHLQVFNQKDNIVAYQLKDNANNDTWKNIVVIYNANKTTKEVTLPTVGNWNIVVDHTSAGTETIRTVKSDKVSVEGLSMMVLYDQSEAEYTPVPTSIEINPDTFAINPGDTKGVTAYVKDQSGRVMLGEELIWSTSDNDVATVNNGRVVGVAEGVATIKVKAGDIVASIEVTVEKLAADTISIVGNNSVFETYSTQLSAHVKDQFNQDMLHAKVVWSSSDKSIATVDNTGKVTGIKPGNVVITATSGDADATFDIDVKKNVKRYVRIKYVRPDAEFTGDFGAWNLWVWNTGVKNDQIDFETIDGDTAVANVEIAPETESIGFLIRKGTDWNTAKISPDSDDHNVQINRDDIITKVTVVTGVPGQTVVPSVNGPVLEDGNVTFYYRDEELFQSDEMHSIEEVKVKIDGKEYPLEYSKENEYFSYKLEGLEEGTHAYTFLVTKDDETIEVTDPKNTKNGKSTITYTRPNLTIKTNVSPSEISFDENAVLKVEVTSEDKVNIREIYADFEALGGKEKVDIDPNVGAVSIAANQSVTAGEKEIKIVVIDEFGNTHKQSAKVTVKPEQSVGGKISFNWDEARIYFMLTDRFKDGDPSNNGKEEYDPAHSEAYHGGDLQGIINELDYIDDLGINTIWISPIVDNVEFNKGLDFKTAAGLEPKQYGYHGYWAKDFTTLDEHLGDMETFQELIEKAHDRGIKIMLDVVVNHAGYGMDGDIWDTWKADAKNLPTEDELAAFNGMLRTVDEDPTVRGELDNLPDFKTEDPAVRQKIINWQTEWLEKARTDRGDTIDYFRIDTVKHVEDATWQALKNELTAIDPSFKMIGEYWGASIANDGGYLGTGQMDSLLDFDFKEKAKAFVDGNIDSVESYLQDRNNKLTNSATLGQFLSSHDQNGFLTEYVHGDVGKLKVASALQITSKGQPVIYYGEELGRSGKSDWEKDADGNVLAFGQNRDDMPWDLYENGDPEAMALHKHYSTLLNIREDYSKVFSKGTREKIAGGDAEKYIVFKRQYDDENILVGLNTATEEKQATFPVDYAANTILTDLYNDKEYVVNDKQEVTIKLPSKDNGGTAVLTYVTEKPVENPGEKPPGDNQEEEPVGDTGDDNSENPGNKPEDQSDEKSGNNPSDKPNDSSKGNTPVSSSKEGNYLPLTASSHYNWLIVGVIMILIGSVYVFAQRRKIER</sequence>
<comment type="catalytic activity">
    <reaction evidence="6">
        <text>Hydrolysis of (1-&gt;6)-alpha-D-glucosidic linkages in pullulan, amylopectin and glycogen, and in the alpha- and beta-limit dextrins of amylopectin and glycogen.</text>
        <dbReference type="EC" id="3.2.1.41"/>
    </reaction>
</comment>
<dbReference type="SUPFAM" id="SSF81296">
    <property type="entry name" value="E set domains"/>
    <property type="match status" value="3"/>
</dbReference>
<proteinExistence type="inferred from homology"/>
<evidence type="ECO:0000256" key="3">
    <source>
        <dbReference type="ARBA" id="ARBA00022801"/>
    </source>
</evidence>
<dbReference type="InterPro" id="IPR008964">
    <property type="entry name" value="Invasin/intimin_cell_adhesion"/>
</dbReference>
<dbReference type="CDD" id="cd11341">
    <property type="entry name" value="AmyAc_Pullulanase_LD-like"/>
    <property type="match status" value="1"/>
</dbReference>
<feature type="domain" description="Glycosyl hydrolase family 13 catalytic" evidence="13">
    <location>
        <begin position="1465"/>
        <end position="1861"/>
    </location>
</feature>
<dbReference type="Pfam" id="PF02922">
    <property type="entry name" value="CBM_48"/>
    <property type="match status" value="1"/>
</dbReference>
<comment type="caution">
    <text evidence="14">The sequence shown here is derived from an EMBL/GenBank/DDBJ whole genome shotgun (WGS) entry which is preliminary data.</text>
</comment>
<dbReference type="GO" id="GO:0051060">
    <property type="term" value="F:pullulanase activity"/>
    <property type="evidence" value="ECO:0007669"/>
    <property type="project" value="UniProtKB-EC"/>
</dbReference>
<dbReference type="EMBL" id="JAOYEY010000038">
    <property type="protein sequence ID" value="MCV9886478.1"/>
    <property type="molecule type" value="Genomic_DNA"/>
</dbReference>
<dbReference type="Pfam" id="PF21653">
    <property type="entry name" value="pulA_all-beta"/>
    <property type="match status" value="1"/>
</dbReference>
<dbReference type="InterPro" id="IPR004193">
    <property type="entry name" value="Glyco_hydro_13_N"/>
</dbReference>
<dbReference type="PANTHER" id="PTHR43002">
    <property type="entry name" value="GLYCOGEN DEBRANCHING ENZYME"/>
    <property type="match status" value="1"/>
</dbReference>
<dbReference type="InterPro" id="IPR017853">
    <property type="entry name" value="GH"/>
</dbReference>
<keyword evidence="3 14" id="KW-0378">Hydrolase</keyword>
<dbReference type="EC" id="3.2.1.41" evidence="7"/>